<evidence type="ECO:0000259" key="2">
    <source>
        <dbReference type="Pfam" id="PF00149"/>
    </source>
</evidence>
<evidence type="ECO:0000256" key="1">
    <source>
        <dbReference type="SAM" id="MobiDB-lite"/>
    </source>
</evidence>
<feature type="region of interest" description="Disordered" evidence="1">
    <location>
        <begin position="925"/>
        <end position="944"/>
    </location>
</feature>
<dbReference type="EMBL" id="CAADEZ010000073">
    <property type="protein sequence ID" value="VFJ49553.1"/>
    <property type="molecule type" value="Genomic_DNA"/>
</dbReference>
<dbReference type="Gene3D" id="3.60.21.10">
    <property type="match status" value="1"/>
</dbReference>
<accession>A0A450SBF2</accession>
<dbReference type="GO" id="GO:0016787">
    <property type="term" value="F:hydrolase activity"/>
    <property type="evidence" value="ECO:0007669"/>
    <property type="project" value="InterPro"/>
</dbReference>
<evidence type="ECO:0000313" key="5">
    <source>
        <dbReference type="EMBL" id="VFK11001.1"/>
    </source>
</evidence>
<sequence length="976" mass="110996">MYLCTEQFLAEFEQSPRPLDYVVPVTGDRVRVMQLSDLHFRLEKDVEESSELQRHIRRLSGFITNTKEPLSPEFHGLIVSGDLIYAPGCKEDTEQCTRRHHRFSKDFICKAAQESLGIANIQKQCLVLPGNHDVLRDSEKANTHGHPERAQSFLENVHNVFDTSTYGSISIQELAESPRLVLLGNTNGILAIIGLDSNQAAYNLDAPRHGLVQEEQLERLKETAYVLAEKFPSIPVYLMVSLHHHLLPVKKYDAIANEWGGQNHIEGVTLDSADLLEALSLIKASLVTYGHMHTYSTPVASYSDLTTAQEQPPIRFIACPVFDYTHKRGRTRREPYRGCLILNSDLYRGTFRIDILTEPDKGFLSRSGHIRSITRIPTIESRVHRRLTRWLGSGKPEDIDGLSFTAVSQNQQQKGRFREAANAFWKEFGYTLLGAIPPLGDETENGQSPSDLLTNSRVGSFLKEGVEFPSPEPDSSVREKSYRLLVLLKNDGLDDLILLNNQIPVRQSFYGNWDAPLFPAFKSVGLLLENIRNDLERIEHSLQDLDEPAGDQEKRRKAAREALGILGEENKEEQIRDRLIDLETRDFLKLSPVDGQPQRYRMTLTVVPHFSLKPNPSNPDSLARAVDTLPRANENEDFRSPSLQRESRTIVARDGYVWFPLDKWRNCPALLARNADVMAWAYDVISNYKKKYRKSAILDAIYCGKLDDIEDVWPEISREHTTSVPFSGSTKDLHGGFPSSLEEGLRRVRLNPDRELKEIRPYENAVIEPVIIRKVEGNTATPRIAVFETGKGGKKLGYLRPVQRYVLRYGIGRAARFLKEKIPADQLGSEETGYLVIHTPGEYVALLPPILELLSEDRPECPSSEYEEFIVCDGNHRVIAYCWDQEKDVRCVLIRPGSEPLQPYYAYPGSSYDWKNTAASLRTSSPDLYGKYSPRQPDSKERSSDEYTKYGEYWYRRFFRDFNTGFKNVGSQGGNI</sequence>
<reference evidence="3" key="1">
    <citation type="submission" date="2019-02" db="EMBL/GenBank/DDBJ databases">
        <authorList>
            <person name="Gruber-Vodicka R. H."/>
            <person name="Seah K. B. B."/>
        </authorList>
    </citation>
    <scope>NUCLEOTIDE SEQUENCE</scope>
    <source>
        <strain evidence="3">BECK_BZ163</strain>
        <strain evidence="5">BECK_BZ164</strain>
        <strain evidence="4">BECK_BZ165</strain>
    </source>
</reference>
<evidence type="ECO:0000313" key="3">
    <source>
        <dbReference type="EMBL" id="VFJ49553.1"/>
    </source>
</evidence>
<feature type="domain" description="Calcineurin-like phosphoesterase" evidence="2">
    <location>
        <begin position="31"/>
        <end position="295"/>
    </location>
</feature>
<dbReference type="EMBL" id="CAADFA010000077">
    <property type="protein sequence ID" value="VFJ49847.1"/>
    <property type="molecule type" value="Genomic_DNA"/>
</dbReference>
<dbReference type="InterPro" id="IPR004843">
    <property type="entry name" value="Calcineurin-like_PHP"/>
</dbReference>
<dbReference type="EMBL" id="CAADFL010000163">
    <property type="protein sequence ID" value="VFK11001.1"/>
    <property type="molecule type" value="Genomic_DNA"/>
</dbReference>
<protein>
    <submittedName>
        <fullName evidence="3">Calcineurin-like phosphoesterase</fullName>
    </submittedName>
</protein>
<dbReference type="Pfam" id="PF00149">
    <property type="entry name" value="Metallophos"/>
    <property type="match status" value="1"/>
</dbReference>
<organism evidence="3">
    <name type="scientific">Candidatus Kentrum sp. FM</name>
    <dbReference type="NCBI Taxonomy" id="2126340"/>
    <lineage>
        <taxon>Bacteria</taxon>
        <taxon>Pseudomonadati</taxon>
        <taxon>Pseudomonadota</taxon>
        <taxon>Gammaproteobacteria</taxon>
        <taxon>Candidatus Kentrum</taxon>
    </lineage>
</organism>
<dbReference type="InterPro" id="IPR029052">
    <property type="entry name" value="Metallo-depent_PP-like"/>
</dbReference>
<proteinExistence type="predicted"/>
<evidence type="ECO:0000313" key="4">
    <source>
        <dbReference type="EMBL" id="VFJ49847.1"/>
    </source>
</evidence>
<gene>
    <name evidence="3" type="ORF">BECKFM1743A_GA0114220_100731</name>
    <name evidence="5" type="ORF">BECKFM1743B_GA0114221_101634</name>
    <name evidence="4" type="ORF">BECKFM1743C_GA0114222_100771</name>
</gene>
<name>A0A450SBF2_9GAMM</name>
<dbReference type="SUPFAM" id="SSF56300">
    <property type="entry name" value="Metallo-dependent phosphatases"/>
    <property type="match status" value="1"/>
</dbReference>
<dbReference type="AlphaFoldDB" id="A0A450SBF2"/>